<keyword evidence="3" id="KW-0349">Heme</keyword>
<dbReference type="Proteomes" id="UP001620626">
    <property type="component" value="Unassembled WGS sequence"/>
</dbReference>
<protein>
    <recommendedName>
        <fullName evidence="6">Cytochrome P450</fullName>
    </recommendedName>
</protein>
<keyword evidence="5" id="KW-1185">Reference proteome</keyword>
<sequence>MMLLAYGADPNATDSASMSPLAHVVEVHRCGGACRGHFTDRLPPTLLAHKDSVFGARAQLIGYNAQTLETFLRAQFGENKKKGRTFTWKHQFVCYRYICWPKTSPTGQISQLDFGAQRIRPTNVAQHTIEDRILVDTLWETRVATASRKHAKTTFARIVSNLDRIKPSHLSILINGQKFDFDKFGAHVSDYRADRNDLIDKPMDCNSMAFLEAKNEPMLVFDELMFKWLAFAKADNVTKTTTTTTSSSSGTIRTVDFVIDFVMKVASVGTFLWPKLLYGIDEFRNQYNSSGNDRQVPSLSFSWLDIDPLPASAHYYAFGGGPRICIGMRFALLEEKMALVRLLGRYSLAKTANGAIWRSSRLQPNATPAAISAAFLQSVGCSIYEAYRSTHGQSPAHRLESDARRHADTTVTAYVTTVTHVVKP</sequence>
<dbReference type="InterPro" id="IPR036396">
    <property type="entry name" value="Cyt_P450_sf"/>
</dbReference>
<gene>
    <name evidence="4" type="ORF">niasHT_026232</name>
</gene>
<evidence type="ECO:0000256" key="2">
    <source>
        <dbReference type="ARBA" id="ARBA00023033"/>
    </source>
</evidence>
<keyword evidence="2 3" id="KW-0503">Monooxygenase</keyword>
<dbReference type="Gene3D" id="1.10.630.10">
    <property type="entry name" value="Cytochrome P450"/>
    <property type="match status" value="1"/>
</dbReference>
<dbReference type="SUPFAM" id="SSF48264">
    <property type="entry name" value="Cytochrome P450"/>
    <property type="match status" value="1"/>
</dbReference>
<dbReference type="AlphaFoldDB" id="A0ABD2JC02"/>
<dbReference type="EMBL" id="JBICBT010001004">
    <property type="protein sequence ID" value="KAL3088156.1"/>
    <property type="molecule type" value="Genomic_DNA"/>
</dbReference>
<comment type="similarity">
    <text evidence="1 3">Belongs to the cytochrome P450 family.</text>
</comment>
<evidence type="ECO:0000256" key="1">
    <source>
        <dbReference type="ARBA" id="ARBA00010617"/>
    </source>
</evidence>
<dbReference type="InterPro" id="IPR001128">
    <property type="entry name" value="Cyt_P450"/>
</dbReference>
<dbReference type="Pfam" id="PF00067">
    <property type="entry name" value="p450"/>
    <property type="match status" value="1"/>
</dbReference>
<proteinExistence type="inferred from homology"/>
<organism evidence="4 5">
    <name type="scientific">Heterodera trifolii</name>
    <dbReference type="NCBI Taxonomy" id="157864"/>
    <lineage>
        <taxon>Eukaryota</taxon>
        <taxon>Metazoa</taxon>
        <taxon>Ecdysozoa</taxon>
        <taxon>Nematoda</taxon>
        <taxon>Chromadorea</taxon>
        <taxon>Rhabditida</taxon>
        <taxon>Tylenchina</taxon>
        <taxon>Tylenchomorpha</taxon>
        <taxon>Tylenchoidea</taxon>
        <taxon>Heteroderidae</taxon>
        <taxon>Heteroderinae</taxon>
        <taxon>Heterodera</taxon>
    </lineage>
</organism>
<dbReference type="GO" id="GO:0046872">
    <property type="term" value="F:metal ion binding"/>
    <property type="evidence" value="ECO:0007669"/>
    <property type="project" value="UniProtKB-KW"/>
</dbReference>
<evidence type="ECO:0000256" key="3">
    <source>
        <dbReference type="RuleBase" id="RU000461"/>
    </source>
</evidence>
<reference evidence="4 5" key="1">
    <citation type="submission" date="2024-10" db="EMBL/GenBank/DDBJ databases">
        <authorList>
            <person name="Kim D."/>
        </authorList>
    </citation>
    <scope>NUCLEOTIDE SEQUENCE [LARGE SCALE GENOMIC DNA]</scope>
    <source>
        <strain evidence="4">BH-2024</strain>
    </source>
</reference>
<evidence type="ECO:0000313" key="4">
    <source>
        <dbReference type="EMBL" id="KAL3088156.1"/>
    </source>
</evidence>
<dbReference type="GO" id="GO:0004497">
    <property type="term" value="F:monooxygenase activity"/>
    <property type="evidence" value="ECO:0007669"/>
    <property type="project" value="UniProtKB-KW"/>
</dbReference>
<keyword evidence="3" id="KW-0479">Metal-binding</keyword>
<name>A0ABD2JC02_9BILA</name>
<dbReference type="PROSITE" id="PS00086">
    <property type="entry name" value="CYTOCHROME_P450"/>
    <property type="match status" value="1"/>
</dbReference>
<keyword evidence="3" id="KW-0560">Oxidoreductase</keyword>
<comment type="caution">
    <text evidence="4">The sequence shown here is derived from an EMBL/GenBank/DDBJ whole genome shotgun (WGS) entry which is preliminary data.</text>
</comment>
<accession>A0ABD2JC02</accession>
<keyword evidence="3" id="KW-0408">Iron</keyword>
<evidence type="ECO:0008006" key="6">
    <source>
        <dbReference type="Google" id="ProtNLM"/>
    </source>
</evidence>
<dbReference type="InterPro" id="IPR017972">
    <property type="entry name" value="Cyt_P450_CS"/>
</dbReference>
<evidence type="ECO:0000313" key="5">
    <source>
        <dbReference type="Proteomes" id="UP001620626"/>
    </source>
</evidence>